<evidence type="ECO:0000313" key="1">
    <source>
        <dbReference type="EMBL" id="TEB09853.1"/>
    </source>
</evidence>
<gene>
    <name evidence="1" type="ORF">FA13DRAFT_1049186</name>
</gene>
<reference evidence="1 2" key="1">
    <citation type="journal article" date="2019" name="Nat. Ecol. Evol.">
        <title>Megaphylogeny resolves global patterns of mushroom evolution.</title>
        <authorList>
            <person name="Varga T."/>
            <person name="Krizsan K."/>
            <person name="Foldi C."/>
            <person name="Dima B."/>
            <person name="Sanchez-Garcia M."/>
            <person name="Sanchez-Ramirez S."/>
            <person name="Szollosi G.J."/>
            <person name="Szarkandi J.G."/>
            <person name="Papp V."/>
            <person name="Albert L."/>
            <person name="Andreopoulos W."/>
            <person name="Angelini C."/>
            <person name="Antonin V."/>
            <person name="Barry K.W."/>
            <person name="Bougher N.L."/>
            <person name="Buchanan P."/>
            <person name="Buyck B."/>
            <person name="Bense V."/>
            <person name="Catcheside P."/>
            <person name="Chovatia M."/>
            <person name="Cooper J."/>
            <person name="Damon W."/>
            <person name="Desjardin D."/>
            <person name="Finy P."/>
            <person name="Geml J."/>
            <person name="Haridas S."/>
            <person name="Hughes K."/>
            <person name="Justo A."/>
            <person name="Karasinski D."/>
            <person name="Kautmanova I."/>
            <person name="Kiss B."/>
            <person name="Kocsube S."/>
            <person name="Kotiranta H."/>
            <person name="LaButti K.M."/>
            <person name="Lechner B.E."/>
            <person name="Liimatainen K."/>
            <person name="Lipzen A."/>
            <person name="Lukacs Z."/>
            <person name="Mihaltcheva S."/>
            <person name="Morgado L.N."/>
            <person name="Niskanen T."/>
            <person name="Noordeloos M.E."/>
            <person name="Ohm R.A."/>
            <person name="Ortiz-Santana B."/>
            <person name="Ovrebo C."/>
            <person name="Racz N."/>
            <person name="Riley R."/>
            <person name="Savchenko A."/>
            <person name="Shiryaev A."/>
            <person name="Soop K."/>
            <person name="Spirin V."/>
            <person name="Szebenyi C."/>
            <person name="Tomsovsky M."/>
            <person name="Tulloss R.E."/>
            <person name="Uehling J."/>
            <person name="Grigoriev I.V."/>
            <person name="Vagvolgyi C."/>
            <person name="Papp T."/>
            <person name="Martin F.M."/>
            <person name="Miettinen O."/>
            <person name="Hibbett D.S."/>
            <person name="Nagy L.G."/>
        </authorList>
    </citation>
    <scope>NUCLEOTIDE SEQUENCE [LARGE SCALE GENOMIC DNA]</scope>
    <source>
        <strain evidence="1 2">FP101781</strain>
    </source>
</reference>
<dbReference type="AlphaFoldDB" id="A0A4Y7RLV6"/>
<dbReference type="Proteomes" id="UP000298030">
    <property type="component" value="Unassembled WGS sequence"/>
</dbReference>
<evidence type="ECO:0000313" key="2">
    <source>
        <dbReference type="Proteomes" id="UP000298030"/>
    </source>
</evidence>
<keyword evidence="2" id="KW-1185">Reference proteome</keyword>
<comment type="caution">
    <text evidence="1">The sequence shown here is derived from an EMBL/GenBank/DDBJ whole genome shotgun (WGS) entry which is preliminary data.</text>
</comment>
<protein>
    <submittedName>
        <fullName evidence="1">Uncharacterized protein</fullName>
    </submittedName>
</protein>
<name>A0A4Y7RLV6_COPMI</name>
<dbReference type="EMBL" id="QPFP01000488">
    <property type="protein sequence ID" value="TEB09853.1"/>
    <property type="molecule type" value="Genomic_DNA"/>
</dbReference>
<organism evidence="1 2">
    <name type="scientific">Coprinellus micaceus</name>
    <name type="common">Glistening ink-cap mushroom</name>
    <name type="synonym">Coprinus micaceus</name>
    <dbReference type="NCBI Taxonomy" id="71717"/>
    <lineage>
        <taxon>Eukaryota</taxon>
        <taxon>Fungi</taxon>
        <taxon>Dikarya</taxon>
        <taxon>Basidiomycota</taxon>
        <taxon>Agaricomycotina</taxon>
        <taxon>Agaricomycetes</taxon>
        <taxon>Agaricomycetidae</taxon>
        <taxon>Agaricales</taxon>
        <taxon>Agaricineae</taxon>
        <taxon>Psathyrellaceae</taxon>
        <taxon>Coprinellus</taxon>
    </lineage>
</organism>
<sequence>MQTHLSIQMPLFQKRASHHIQQPDFFFLAVKPCGHVGGKSPNLYRLCAPIRSIKARHPMLKLDQKHGPPAPSPAATNSCAYASDALSPTWPTQLKFSCMML</sequence>
<accession>A0A4Y7RLV6</accession>
<proteinExistence type="predicted"/>